<keyword evidence="3 7" id="KW-0808">Transferase</keyword>
<proteinExistence type="inferred from homology"/>
<keyword evidence="2 7" id="KW-0489">Methyltransferase</keyword>
<dbReference type="InterPro" id="IPR003333">
    <property type="entry name" value="CMAS"/>
</dbReference>
<dbReference type="EMBL" id="CP040818">
    <property type="protein sequence ID" value="QDL90930.1"/>
    <property type="molecule type" value="Genomic_DNA"/>
</dbReference>
<evidence type="ECO:0000313" key="7">
    <source>
        <dbReference type="EMBL" id="QDL90930.1"/>
    </source>
</evidence>
<dbReference type="GO" id="GO:0032259">
    <property type="term" value="P:methylation"/>
    <property type="evidence" value="ECO:0007669"/>
    <property type="project" value="UniProtKB-KW"/>
</dbReference>
<evidence type="ECO:0000256" key="3">
    <source>
        <dbReference type="ARBA" id="ARBA00022679"/>
    </source>
</evidence>
<dbReference type="PANTHER" id="PTHR43667">
    <property type="entry name" value="CYCLOPROPANE-FATTY-ACYL-PHOSPHOLIPID SYNTHASE"/>
    <property type="match status" value="1"/>
</dbReference>
<evidence type="ECO:0000256" key="4">
    <source>
        <dbReference type="ARBA" id="ARBA00022691"/>
    </source>
</evidence>
<comment type="similarity">
    <text evidence="1">Belongs to the CFA/CMAS family.</text>
</comment>
<organism evidence="7 8">
    <name type="scientific">Paroceanicella profunda</name>
    <dbReference type="NCBI Taxonomy" id="2579971"/>
    <lineage>
        <taxon>Bacteria</taxon>
        <taxon>Pseudomonadati</taxon>
        <taxon>Pseudomonadota</taxon>
        <taxon>Alphaproteobacteria</taxon>
        <taxon>Rhodobacterales</taxon>
        <taxon>Paracoccaceae</taxon>
        <taxon>Paroceanicella</taxon>
    </lineage>
</organism>
<evidence type="ECO:0000256" key="5">
    <source>
        <dbReference type="ARBA" id="ARBA00023098"/>
    </source>
</evidence>
<dbReference type="KEGG" id="ppru:FDP22_03485"/>
<name>A0A5B8FV34_9RHOB</name>
<keyword evidence="8" id="KW-1185">Reference proteome</keyword>
<evidence type="ECO:0000313" key="8">
    <source>
        <dbReference type="Proteomes" id="UP000305888"/>
    </source>
</evidence>
<dbReference type="InterPro" id="IPR050723">
    <property type="entry name" value="CFA/CMAS"/>
</dbReference>
<evidence type="ECO:0000256" key="1">
    <source>
        <dbReference type="ARBA" id="ARBA00010815"/>
    </source>
</evidence>
<dbReference type="RefSeq" id="WP_138577475.1">
    <property type="nucleotide sequence ID" value="NZ_CP040818.1"/>
</dbReference>
<dbReference type="CDD" id="cd02440">
    <property type="entry name" value="AdoMet_MTases"/>
    <property type="match status" value="1"/>
</dbReference>
<dbReference type="Gene3D" id="3.40.50.150">
    <property type="entry name" value="Vaccinia Virus protein VP39"/>
    <property type="match status" value="1"/>
</dbReference>
<feature type="active site" evidence="6">
    <location>
        <position position="365"/>
    </location>
</feature>
<dbReference type="OrthoDB" id="9782855at2"/>
<dbReference type="PIRSF" id="PIRSF003085">
    <property type="entry name" value="CMAS"/>
    <property type="match status" value="1"/>
</dbReference>
<dbReference type="GO" id="GO:0008610">
    <property type="term" value="P:lipid biosynthetic process"/>
    <property type="evidence" value="ECO:0007669"/>
    <property type="project" value="InterPro"/>
</dbReference>
<evidence type="ECO:0000256" key="6">
    <source>
        <dbReference type="PIRSR" id="PIRSR003085-1"/>
    </source>
</evidence>
<dbReference type="SUPFAM" id="SSF53335">
    <property type="entry name" value="S-adenosyl-L-methionine-dependent methyltransferases"/>
    <property type="match status" value="1"/>
</dbReference>
<keyword evidence="5" id="KW-0443">Lipid metabolism</keyword>
<sequence length="439" mass="49328">MKFLPRLLSRIIRAGTLTLTTPNGRVHEFRGSAPGPHVKLRITDPSLDWKIFFSPELAGAEAYMDGTLIVEDGDAYSLLQLIFLNKGDFDNSPGQRFWYAIGLAFRRYLQYNPLSKAKKNAGHHYNTGNDFYRMWLDEDMQYSCAYFPTGQETLEQAQVLKKRHIAAKLGLAPGQKVLDIGCGWGGMALYLAAVADVEVTGVTLAEEQLKIAQARAKAAGLEDRVTFELRDYRNITETYDRVVSVGMLEHVGVTHLGEYFRKVQDVLKPDGVALIHSISSRTPPSVTGPFLRKYIFPGGYAPSVSEAMRSVEESGLWLLDSEIWRVHYAPTLMHWRQRFMARRDEAVARYDERFARMWEFYLAACECAFRYGDSHVFQFQLGRDRAAMPLHRDYVAGAAATLAAREAEAIPRINAATRSVFGETGGVPHPAVAAEFENT</sequence>
<protein>
    <submittedName>
        <fullName evidence="7">Class I SAM-dependent methyltransferase</fullName>
    </submittedName>
</protein>
<dbReference type="GO" id="GO:0008168">
    <property type="term" value="F:methyltransferase activity"/>
    <property type="evidence" value="ECO:0007669"/>
    <property type="project" value="UniProtKB-KW"/>
</dbReference>
<dbReference type="InterPro" id="IPR029063">
    <property type="entry name" value="SAM-dependent_MTases_sf"/>
</dbReference>
<dbReference type="Pfam" id="PF02353">
    <property type="entry name" value="CMAS"/>
    <property type="match status" value="1"/>
</dbReference>
<reference evidence="7 8" key="1">
    <citation type="submission" date="2019-06" db="EMBL/GenBank/DDBJ databases">
        <title>Genome sequence of Rhodobacteraceae bacterium D4M1.</title>
        <authorList>
            <person name="Cao J."/>
        </authorList>
    </citation>
    <scope>NUCLEOTIDE SEQUENCE [LARGE SCALE GENOMIC DNA]</scope>
    <source>
        <strain evidence="7 8">D4M1</strain>
    </source>
</reference>
<dbReference type="AlphaFoldDB" id="A0A5B8FV34"/>
<dbReference type="PANTHER" id="PTHR43667:SF1">
    <property type="entry name" value="CYCLOPROPANE-FATTY-ACYL-PHOSPHOLIPID SYNTHASE"/>
    <property type="match status" value="1"/>
</dbReference>
<dbReference type="Proteomes" id="UP000305888">
    <property type="component" value="Chromosome"/>
</dbReference>
<keyword evidence="4" id="KW-0949">S-adenosyl-L-methionine</keyword>
<gene>
    <name evidence="7" type="ORF">FDP22_03485</name>
</gene>
<evidence type="ECO:0000256" key="2">
    <source>
        <dbReference type="ARBA" id="ARBA00022603"/>
    </source>
</evidence>
<accession>A0A5B8FV34</accession>